<dbReference type="AlphaFoldDB" id="C9LY93"/>
<protein>
    <submittedName>
        <fullName evidence="2">Uncharacterized protein</fullName>
    </submittedName>
</protein>
<proteinExistence type="predicted"/>
<dbReference type="HOGENOM" id="CLU_067511_0_0_9"/>
<reference evidence="1 4" key="2">
    <citation type="submission" date="2011-04" db="EMBL/GenBank/DDBJ databases">
        <title>The complete genome of Selenomonas sputigena DSM 20758.</title>
        <authorList>
            <consortium name="US DOE Joint Genome Institute (JGI-PGF)"/>
            <person name="Lucas S."/>
            <person name="Copeland A."/>
            <person name="Lapidus A."/>
            <person name="Bruce D."/>
            <person name="Goodwin L."/>
            <person name="Pitluck S."/>
            <person name="Peters L."/>
            <person name="Kyrpides N."/>
            <person name="Mavromatis K."/>
            <person name="Ivanova N."/>
            <person name="Ovchinnikova G."/>
            <person name="Teshima H."/>
            <person name="Detter J.C."/>
            <person name="Tapia R."/>
            <person name="Han C."/>
            <person name="Land M."/>
            <person name="Hauser L."/>
            <person name="Markowitz V."/>
            <person name="Cheng J.-F."/>
            <person name="Hugenholtz P."/>
            <person name="Woyke T."/>
            <person name="Wu D."/>
            <person name="Gronow S."/>
            <person name="Wellnitz S."/>
            <person name="Schneider S."/>
            <person name="Klenk H.-P."/>
            <person name="Eisen J.A."/>
        </authorList>
    </citation>
    <scope>NUCLEOTIDE SEQUENCE [LARGE SCALE GENOMIC DNA]</scope>
    <source>
        <strain evidence="1">ATCC 35185</strain>
        <strain evidence="4">ATCC 35185 / DSM 20758 / VPI D19B-28</strain>
    </source>
</reference>
<dbReference type="InterPro" id="IPR045920">
    <property type="entry name" value="DUF6339"/>
</dbReference>
<dbReference type="EMBL" id="ACKP02000050">
    <property type="protein sequence ID" value="EEX76287.1"/>
    <property type="molecule type" value="Genomic_DNA"/>
</dbReference>
<evidence type="ECO:0000313" key="4">
    <source>
        <dbReference type="Proteomes" id="UP000011124"/>
    </source>
</evidence>
<keyword evidence="4" id="KW-1185">Reference proteome</keyword>
<dbReference type="OrthoDB" id="86327at2"/>
<evidence type="ECO:0000313" key="1">
    <source>
        <dbReference type="EMBL" id="AEB99240.1"/>
    </source>
</evidence>
<organism evidence="2 3">
    <name type="scientific">Selenomonas sputigena (strain ATCC 35185 / DSM 20758 / CCUG 44933 / VPI D19B-28)</name>
    <dbReference type="NCBI Taxonomy" id="546271"/>
    <lineage>
        <taxon>Bacteria</taxon>
        <taxon>Bacillati</taxon>
        <taxon>Bacillota</taxon>
        <taxon>Negativicutes</taxon>
        <taxon>Selenomonadales</taxon>
        <taxon>Selenomonadaceae</taxon>
        <taxon>Selenomonas</taxon>
    </lineage>
</organism>
<dbReference type="eggNOG" id="ENOG502ZBE4">
    <property type="taxonomic scope" value="Bacteria"/>
</dbReference>
<dbReference type="STRING" id="546271.Selsp_0263"/>
<dbReference type="Proteomes" id="UP000003505">
    <property type="component" value="Unassembled WGS sequence"/>
</dbReference>
<gene>
    <name evidence="1" type="ordered locus">Selsp_0263</name>
    <name evidence="2" type="ORF">SELSPUOL_02452</name>
</gene>
<evidence type="ECO:0000313" key="2">
    <source>
        <dbReference type="EMBL" id="EEX76287.1"/>
    </source>
</evidence>
<dbReference type="EMBL" id="CP002637">
    <property type="protein sequence ID" value="AEB99240.1"/>
    <property type="molecule type" value="Genomic_DNA"/>
</dbReference>
<dbReference type="RefSeq" id="WP_006193818.1">
    <property type="nucleotide sequence ID" value="NC_015437.1"/>
</dbReference>
<sequence>MELSFMTQAGIDDMKTHVEEYAAMYQSADNAAMLAHLSARGYLEKTELAALSPVELLTEGDFASTDVENVRRIYGAWRTLAPYTAADERFWAGLSHTLFWRYIHYRKEKDFGEVKAAALRSDFFFAQGRRRSLFVNPIARLWWAGHMVFDERRRDPFELLPVLAQEAFASQLVLLASSSLMSRRETRFAVLALLERFERSGRKVKREHLQALLARLNAISSLTLVDMLAQEEIEKRLEGVLFPLFENRRD</sequence>
<evidence type="ECO:0000313" key="3">
    <source>
        <dbReference type="Proteomes" id="UP000003505"/>
    </source>
</evidence>
<accession>C9LY93</accession>
<dbReference type="KEGG" id="ssg:Selsp_0263"/>
<name>C9LY93_SELS3</name>
<dbReference type="Pfam" id="PF19866">
    <property type="entry name" value="DUF6339"/>
    <property type="match status" value="1"/>
</dbReference>
<reference evidence="2 3" key="1">
    <citation type="submission" date="2009-09" db="EMBL/GenBank/DDBJ databases">
        <authorList>
            <person name="Weinstock G."/>
            <person name="Sodergren E."/>
            <person name="Clifton S."/>
            <person name="Fulton L."/>
            <person name="Fulton B."/>
            <person name="Courtney L."/>
            <person name="Fronick C."/>
            <person name="Harrison M."/>
            <person name="Strong C."/>
            <person name="Farmer C."/>
            <person name="Delahaunty K."/>
            <person name="Markovic C."/>
            <person name="Hall O."/>
            <person name="Minx P."/>
            <person name="Tomlinson C."/>
            <person name="Mitreva M."/>
            <person name="Nelson J."/>
            <person name="Hou S."/>
            <person name="Wollam A."/>
            <person name="Pepin K.H."/>
            <person name="Johnson M."/>
            <person name="Bhonagiri V."/>
            <person name="Nash W.E."/>
            <person name="Warren W."/>
            <person name="Chinwalla A."/>
            <person name="Mardis E.R."/>
            <person name="Wilson R.K."/>
        </authorList>
    </citation>
    <scope>NUCLEOTIDE SEQUENCE [LARGE SCALE GENOMIC DNA]</scope>
    <source>
        <strain evidence="2">ATCC 35185</strain>
        <strain evidence="3">ATCC 35185 / DSM 20758 / VPI D19B-28</strain>
    </source>
</reference>
<dbReference type="Proteomes" id="UP000011124">
    <property type="component" value="Chromosome"/>
</dbReference>